<evidence type="ECO:0000259" key="2">
    <source>
        <dbReference type="PROSITE" id="PS51340"/>
    </source>
</evidence>
<dbReference type="PROSITE" id="PS51340">
    <property type="entry name" value="MOSC"/>
    <property type="match status" value="1"/>
</dbReference>
<dbReference type="GO" id="GO:0003824">
    <property type="term" value="F:catalytic activity"/>
    <property type="evidence" value="ECO:0007669"/>
    <property type="project" value="InterPro"/>
</dbReference>
<keyword evidence="4" id="KW-1185">Reference proteome</keyword>
<dbReference type="GO" id="GO:0030170">
    <property type="term" value="F:pyridoxal phosphate binding"/>
    <property type="evidence" value="ECO:0007669"/>
    <property type="project" value="InterPro"/>
</dbReference>
<dbReference type="InterPro" id="IPR011037">
    <property type="entry name" value="Pyrv_Knase-like_insert_dom_sf"/>
</dbReference>
<comment type="caution">
    <text evidence="3">The sequence shown here is derived from an EMBL/GenBank/DDBJ whole genome shotgun (WGS) entry which is preliminary data.</text>
</comment>
<dbReference type="AlphaFoldDB" id="A0A1D2MKS9"/>
<dbReference type="Pfam" id="PF03476">
    <property type="entry name" value="MOSC_N"/>
    <property type="match status" value="1"/>
</dbReference>
<dbReference type="Proteomes" id="UP000094527">
    <property type="component" value="Unassembled WGS sequence"/>
</dbReference>
<dbReference type="EMBL" id="LJIJ01000965">
    <property type="protein sequence ID" value="ODM93511.1"/>
    <property type="molecule type" value="Genomic_DNA"/>
</dbReference>
<dbReference type="PANTHER" id="PTHR14237">
    <property type="entry name" value="MOLYBDOPTERIN COFACTOR SULFURASE MOSC"/>
    <property type="match status" value="1"/>
</dbReference>
<keyword evidence="1" id="KW-1133">Transmembrane helix</keyword>
<feature type="domain" description="MOSC" evidence="2">
    <location>
        <begin position="179"/>
        <end position="348"/>
    </location>
</feature>
<dbReference type="GO" id="GO:0030151">
    <property type="term" value="F:molybdenum ion binding"/>
    <property type="evidence" value="ECO:0007669"/>
    <property type="project" value="InterPro"/>
</dbReference>
<dbReference type="OMA" id="AHDRSFM"/>
<dbReference type="OrthoDB" id="17255at2759"/>
<evidence type="ECO:0000313" key="3">
    <source>
        <dbReference type="EMBL" id="ODM93511.1"/>
    </source>
</evidence>
<dbReference type="PANTHER" id="PTHR14237:SF19">
    <property type="entry name" value="MITOCHONDRIAL AMIDOXIME REDUCING COMPONENT 1"/>
    <property type="match status" value="1"/>
</dbReference>
<name>A0A1D2MKS9_ORCCI</name>
<organism evidence="3 4">
    <name type="scientific">Orchesella cincta</name>
    <name type="common">Springtail</name>
    <name type="synonym">Podura cincta</name>
    <dbReference type="NCBI Taxonomy" id="48709"/>
    <lineage>
        <taxon>Eukaryota</taxon>
        <taxon>Metazoa</taxon>
        <taxon>Ecdysozoa</taxon>
        <taxon>Arthropoda</taxon>
        <taxon>Hexapoda</taxon>
        <taxon>Collembola</taxon>
        <taxon>Entomobryomorpha</taxon>
        <taxon>Entomobryoidea</taxon>
        <taxon>Orchesellidae</taxon>
        <taxon>Orchesellinae</taxon>
        <taxon>Orchesella</taxon>
    </lineage>
</organism>
<dbReference type="STRING" id="48709.A0A1D2MKS9"/>
<dbReference type="InterPro" id="IPR005303">
    <property type="entry name" value="MOCOS_middle"/>
</dbReference>
<dbReference type="SUPFAM" id="SSF50800">
    <property type="entry name" value="PK beta-barrel domain-like"/>
    <property type="match status" value="1"/>
</dbReference>
<accession>A0A1D2MKS9</accession>
<protein>
    <submittedName>
        <fullName evidence="3">Mitochondrial amidoxime-reducing component 1</fullName>
    </submittedName>
</protein>
<dbReference type="InterPro" id="IPR005302">
    <property type="entry name" value="MoCF_Sase_C"/>
</dbReference>
<keyword evidence="1" id="KW-0812">Transmembrane</keyword>
<keyword evidence="1" id="KW-0472">Membrane</keyword>
<sequence length="350" mass="38067">MSLLEGIGKLPTSSLAISAGACIAGGIVGGFIMKRTAKTTDPTPEKWVKVGEIKELNIYPVKSMLAMSVNEAFVARLGLQGSNNPLLRDRVFAAINANGKCLSQTRCPMFAFVQAKIDGNQLILTHTRDSSMNIAIDIPTGVDANKDKLVTVMGEKLRAVDCGDKAAAWLTKLTEMPDIRLVYHLADEPQRVSAKRNEKFHTYRDEHTGTFQDETSYMLMTEESLAAVNAEMAKPVAHKNFRPSIIVNGLQEPFLEDFFGFIRIGGEGGPILKASVPCQRCTMTTIDPETGTIRTDGEPLKTLYRLKRKVGDTKISKLVGKSAIMGAHFGCFEGTGSVIQVGQPIYAALL</sequence>
<feature type="transmembrane region" description="Helical" evidence="1">
    <location>
        <begin position="12"/>
        <end position="33"/>
    </location>
</feature>
<proteinExistence type="predicted"/>
<evidence type="ECO:0000313" key="4">
    <source>
        <dbReference type="Proteomes" id="UP000094527"/>
    </source>
</evidence>
<dbReference type="SUPFAM" id="SSF141673">
    <property type="entry name" value="MOSC N-terminal domain-like"/>
    <property type="match status" value="1"/>
</dbReference>
<dbReference type="Pfam" id="PF03473">
    <property type="entry name" value="MOSC"/>
    <property type="match status" value="1"/>
</dbReference>
<evidence type="ECO:0000256" key="1">
    <source>
        <dbReference type="SAM" id="Phobius"/>
    </source>
</evidence>
<gene>
    <name evidence="3" type="ORF">Ocin01_13174</name>
</gene>
<reference evidence="3 4" key="1">
    <citation type="journal article" date="2016" name="Genome Biol. Evol.">
        <title>Gene Family Evolution Reflects Adaptation to Soil Environmental Stressors in the Genome of the Collembolan Orchesella cincta.</title>
        <authorList>
            <person name="Faddeeva-Vakhrusheva A."/>
            <person name="Derks M.F."/>
            <person name="Anvar S.Y."/>
            <person name="Agamennone V."/>
            <person name="Suring W."/>
            <person name="Smit S."/>
            <person name="van Straalen N.M."/>
            <person name="Roelofs D."/>
        </authorList>
    </citation>
    <scope>NUCLEOTIDE SEQUENCE [LARGE SCALE GENOMIC DNA]</scope>
    <source>
        <tissue evidence="3">Mixed pool</tissue>
    </source>
</reference>